<evidence type="ECO:0000256" key="3">
    <source>
        <dbReference type="ARBA" id="ARBA00022679"/>
    </source>
</evidence>
<dbReference type="InterPro" id="IPR026113">
    <property type="entry name" value="METTL2/6/8-like"/>
</dbReference>
<dbReference type="InterPro" id="IPR029063">
    <property type="entry name" value="SAM-dependent_MTases_sf"/>
</dbReference>
<dbReference type="Gene3D" id="3.40.50.150">
    <property type="entry name" value="Vaccinia Virus protein VP39"/>
    <property type="match status" value="1"/>
</dbReference>
<keyword evidence="5" id="KW-1185">Reference proteome</keyword>
<evidence type="ECO:0000313" key="5">
    <source>
        <dbReference type="Proteomes" id="UP000245119"/>
    </source>
</evidence>
<dbReference type="GO" id="GO:0032259">
    <property type="term" value="P:methylation"/>
    <property type="evidence" value="ECO:0007669"/>
    <property type="project" value="UniProtKB-KW"/>
</dbReference>
<dbReference type="STRING" id="400727.A0A2T7PAQ3"/>
<proteinExistence type="inferred from homology"/>
<protein>
    <recommendedName>
        <fullName evidence="6">Methyltransferase type 12 domain-containing protein</fullName>
    </recommendedName>
</protein>
<sequence>MSHTELNTAAEKKFLLEVGCGVGNFIFPLLEAGGDKSVFIYACDFSKRAVQFVKDHPSYDSSSCKVFQADITNDISEFVPMDCINVATMIFVLSAIHPDKMVQALINVFKVLKPGGFLLFRDYGLYDHAMLRFEPGHKLSENFYVRQDGTRAFYFSIEKLQEIAESAGFKVVEIHYVKRETVNRKESICVPRIFVQAKFSKPLSPPEIHLPERPVIQEKDQANSACLEAKRCNGNANDRIDS</sequence>
<dbReference type="CDD" id="cd02440">
    <property type="entry name" value="AdoMet_MTases"/>
    <property type="match status" value="1"/>
</dbReference>
<dbReference type="Proteomes" id="UP000245119">
    <property type="component" value="Linkage Group LG5"/>
</dbReference>
<comment type="similarity">
    <text evidence="1">Belongs to the methyltransferase superfamily. METL family.</text>
</comment>
<dbReference type="GO" id="GO:0008173">
    <property type="term" value="F:RNA methyltransferase activity"/>
    <property type="evidence" value="ECO:0007669"/>
    <property type="project" value="UniProtKB-ARBA"/>
</dbReference>
<dbReference type="OrthoDB" id="417697at2759"/>
<keyword evidence="2" id="KW-0489">Methyltransferase</keyword>
<accession>A0A2T7PAQ3</accession>
<keyword evidence="3" id="KW-0808">Transferase</keyword>
<dbReference type="Pfam" id="PF13489">
    <property type="entry name" value="Methyltransf_23"/>
    <property type="match status" value="1"/>
</dbReference>
<evidence type="ECO:0008006" key="6">
    <source>
        <dbReference type="Google" id="ProtNLM"/>
    </source>
</evidence>
<dbReference type="EMBL" id="PZQS01000005">
    <property type="protein sequence ID" value="PVD30488.1"/>
    <property type="molecule type" value="Genomic_DNA"/>
</dbReference>
<gene>
    <name evidence="4" type="ORF">C0Q70_09754</name>
</gene>
<organism evidence="4 5">
    <name type="scientific">Pomacea canaliculata</name>
    <name type="common">Golden apple snail</name>
    <dbReference type="NCBI Taxonomy" id="400727"/>
    <lineage>
        <taxon>Eukaryota</taxon>
        <taxon>Metazoa</taxon>
        <taxon>Spiralia</taxon>
        <taxon>Lophotrochozoa</taxon>
        <taxon>Mollusca</taxon>
        <taxon>Gastropoda</taxon>
        <taxon>Caenogastropoda</taxon>
        <taxon>Architaenioglossa</taxon>
        <taxon>Ampullarioidea</taxon>
        <taxon>Ampullariidae</taxon>
        <taxon>Pomacea</taxon>
    </lineage>
</organism>
<dbReference type="PANTHER" id="PTHR22809">
    <property type="entry name" value="METHYLTRANSFERASE-RELATED"/>
    <property type="match status" value="1"/>
</dbReference>
<evidence type="ECO:0000313" key="4">
    <source>
        <dbReference type="EMBL" id="PVD30488.1"/>
    </source>
</evidence>
<evidence type="ECO:0000256" key="1">
    <source>
        <dbReference type="ARBA" id="ARBA00009725"/>
    </source>
</evidence>
<dbReference type="PIRSF" id="PIRSF037755">
    <property type="entry name" value="Mettl2_prd"/>
    <property type="match status" value="1"/>
</dbReference>
<dbReference type="PANTHER" id="PTHR22809:SF5">
    <property type="entry name" value="TRNA N(3)-METHYLCYTIDINE METHYLTRANSFERASE METTL6"/>
    <property type="match status" value="1"/>
</dbReference>
<dbReference type="AlphaFoldDB" id="A0A2T7PAQ3"/>
<name>A0A2T7PAQ3_POMCA</name>
<reference evidence="4 5" key="1">
    <citation type="submission" date="2018-04" db="EMBL/GenBank/DDBJ databases">
        <title>The genome of golden apple snail Pomacea canaliculata provides insight into stress tolerance and invasive adaptation.</title>
        <authorList>
            <person name="Liu C."/>
            <person name="Liu B."/>
            <person name="Ren Y."/>
            <person name="Zhang Y."/>
            <person name="Wang H."/>
            <person name="Li S."/>
            <person name="Jiang F."/>
            <person name="Yin L."/>
            <person name="Zhang G."/>
            <person name="Qian W."/>
            <person name="Fan W."/>
        </authorList>
    </citation>
    <scope>NUCLEOTIDE SEQUENCE [LARGE SCALE GENOMIC DNA]</scope>
    <source>
        <strain evidence="4">SZHN2017</strain>
        <tissue evidence="4">Muscle</tissue>
    </source>
</reference>
<dbReference type="SUPFAM" id="SSF53335">
    <property type="entry name" value="S-adenosyl-L-methionine-dependent methyltransferases"/>
    <property type="match status" value="1"/>
</dbReference>
<comment type="caution">
    <text evidence="4">The sequence shown here is derived from an EMBL/GenBank/DDBJ whole genome shotgun (WGS) entry which is preliminary data.</text>
</comment>
<evidence type="ECO:0000256" key="2">
    <source>
        <dbReference type="ARBA" id="ARBA00022603"/>
    </source>
</evidence>
<dbReference type="GO" id="GO:0008757">
    <property type="term" value="F:S-adenosylmethionine-dependent methyltransferase activity"/>
    <property type="evidence" value="ECO:0007669"/>
    <property type="project" value="UniProtKB-ARBA"/>
</dbReference>